<dbReference type="InterPro" id="IPR001245">
    <property type="entry name" value="Ser-Thr/Tyr_kinase_cat_dom"/>
</dbReference>
<evidence type="ECO:0000313" key="3">
    <source>
        <dbReference type="EMBL" id="CAG8493027.1"/>
    </source>
</evidence>
<dbReference type="OrthoDB" id="2314769at2759"/>
<dbReference type="Gene3D" id="1.10.510.10">
    <property type="entry name" value="Transferase(Phosphotransferase) domain 1"/>
    <property type="match status" value="1"/>
</dbReference>
<reference evidence="3" key="1">
    <citation type="submission" date="2021-06" db="EMBL/GenBank/DDBJ databases">
        <authorList>
            <person name="Kallberg Y."/>
            <person name="Tangrot J."/>
            <person name="Rosling A."/>
        </authorList>
    </citation>
    <scope>NUCLEOTIDE SEQUENCE</scope>
    <source>
        <strain evidence="3">BR232B</strain>
    </source>
</reference>
<dbReference type="Gene3D" id="1.25.40.10">
    <property type="entry name" value="Tetratricopeptide repeat domain"/>
    <property type="match status" value="1"/>
</dbReference>
<dbReference type="GO" id="GO:0004674">
    <property type="term" value="F:protein serine/threonine kinase activity"/>
    <property type="evidence" value="ECO:0007669"/>
    <property type="project" value="TreeGrafter"/>
</dbReference>
<sequence length="639" mass="73017">MAFLGSLDKEEYSNNKSLEAFLKDFYIPTLTEIVKTIRKSESALDFPRYYTSGRDDWKALQIVSSKLIHIQQHLLVLQGRGYGRMMTKLVEQTLESRRDESSDSYELQESVIRLHKYALGICELQEYVVRLEKLVKIDELQNTMASIPDPSKSRGPGVRPENMRDTIASVTRSIEIPIKNISDFSREEPVINGKIVRKLYHRQQQVAQKFLGQVKATEKDNINLMLGILKLMDDCENVLKFIGTLQNRGSLYMITQWCENGNLKDYLKNAPANLDWSIKLKIATGIANGLVFCHDRGVLHHDLRSHNILLDDRLCPKLSGFLLSRFKIASPKNRRPKYIVYFPPEKIADIEQPYRAPGDIYSFGILLWEIAYQKKPMKDKSNKDIVQLILNGGRPESTEKIEIIEEYEKIMKEAWSQEPDKRPEADEVYEKLLKLSNERGLNSPTEHPSTESPRENSASELLPCLGEGVPDIEEIKQLHRAGRYEEAFAKFTKLAESGNAEAFHYIGLYYEEGFCVEANEATAMNYYGKAVDRGHIKSVYKCTELSLRRSSKYVEKAANDYYAFSPSFGKCQIMDSGSSLRLNIPFSGSVLPKYLSTDEKLAVVEQRLLGVEFFLTEYVDDVVKDEKAMKGVGEKDTNV</sequence>
<dbReference type="Proteomes" id="UP000789739">
    <property type="component" value="Unassembled WGS sequence"/>
</dbReference>
<gene>
    <name evidence="3" type="ORF">PBRASI_LOCUS2208</name>
</gene>
<protein>
    <submittedName>
        <fullName evidence="3">8575_t:CDS:1</fullName>
    </submittedName>
</protein>
<name>A0A9N8WKT3_9GLOM</name>
<evidence type="ECO:0000259" key="2">
    <source>
        <dbReference type="PROSITE" id="PS50011"/>
    </source>
</evidence>
<dbReference type="PRINTS" id="PR00109">
    <property type="entry name" value="TYRKINASE"/>
</dbReference>
<dbReference type="PROSITE" id="PS50011">
    <property type="entry name" value="PROTEIN_KINASE_DOM"/>
    <property type="match status" value="1"/>
</dbReference>
<proteinExistence type="predicted"/>
<feature type="region of interest" description="Disordered" evidence="1">
    <location>
        <begin position="439"/>
        <end position="458"/>
    </location>
</feature>
<comment type="caution">
    <text evidence="3">The sequence shown here is derived from an EMBL/GenBank/DDBJ whole genome shotgun (WGS) entry which is preliminary data.</text>
</comment>
<keyword evidence="4" id="KW-1185">Reference proteome</keyword>
<evidence type="ECO:0000256" key="1">
    <source>
        <dbReference type="SAM" id="MobiDB-lite"/>
    </source>
</evidence>
<dbReference type="InterPro" id="IPR011990">
    <property type="entry name" value="TPR-like_helical_dom_sf"/>
</dbReference>
<dbReference type="InterPro" id="IPR006597">
    <property type="entry name" value="Sel1-like"/>
</dbReference>
<dbReference type="AlphaFoldDB" id="A0A9N8WKT3"/>
<dbReference type="GO" id="GO:0005524">
    <property type="term" value="F:ATP binding"/>
    <property type="evidence" value="ECO:0007669"/>
    <property type="project" value="InterPro"/>
</dbReference>
<dbReference type="PANTHER" id="PTHR44329">
    <property type="entry name" value="SERINE/THREONINE-PROTEIN KINASE TNNI3K-RELATED"/>
    <property type="match status" value="1"/>
</dbReference>
<evidence type="ECO:0000313" key="4">
    <source>
        <dbReference type="Proteomes" id="UP000789739"/>
    </source>
</evidence>
<dbReference type="SUPFAM" id="SSF56112">
    <property type="entry name" value="Protein kinase-like (PK-like)"/>
    <property type="match status" value="1"/>
</dbReference>
<dbReference type="InterPro" id="IPR051681">
    <property type="entry name" value="Ser/Thr_Kinases-Pseudokinases"/>
</dbReference>
<dbReference type="EMBL" id="CAJVPI010000167">
    <property type="protein sequence ID" value="CAG8493027.1"/>
    <property type="molecule type" value="Genomic_DNA"/>
</dbReference>
<dbReference type="SUPFAM" id="SSF81901">
    <property type="entry name" value="HCP-like"/>
    <property type="match status" value="1"/>
</dbReference>
<dbReference type="InterPro" id="IPR011009">
    <property type="entry name" value="Kinase-like_dom_sf"/>
</dbReference>
<accession>A0A9N8WKT3</accession>
<dbReference type="Pfam" id="PF07714">
    <property type="entry name" value="PK_Tyr_Ser-Thr"/>
    <property type="match status" value="1"/>
</dbReference>
<organism evidence="3 4">
    <name type="scientific">Paraglomus brasilianum</name>
    <dbReference type="NCBI Taxonomy" id="144538"/>
    <lineage>
        <taxon>Eukaryota</taxon>
        <taxon>Fungi</taxon>
        <taxon>Fungi incertae sedis</taxon>
        <taxon>Mucoromycota</taxon>
        <taxon>Glomeromycotina</taxon>
        <taxon>Glomeromycetes</taxon>
        <taxon>Paraglomerales</taxon>
        <taxon>Paraglomeraceae</taxon>
        <taxon>Paraglomus</taxon>
    </lineage>
</organism>
<dbReference type="InterPro" id="IPR008266">
    <property type="entry name" value="Tyr_kinase_AS"/>
</dbReference>
<feature type="domain" description="Protein kinase" evidence="2">
    <location>
        <begin position="184"/>
        <end position="450"/>
    </location>
</feature>
<dbReference type="InterPro" id="IPR000719">
    <property type="entry name" value="Prot_kinase_dom"/>
</dbReference>
<dbReference type="SMART" id="SM00671">
    <property type="entry name" value="SEL1"/>
    <property type="match status" value="1"/>
</dbReference>
<dbReference type="PROSITE" id="PS00109">
    <property type="entry name" value="PROTEIN_KINASE_TYR"/>
    <property type="match status" value="1"/>
</dbReference>